<dbReference type="EMBL" id="JACSQO010000005">
    <property type="protein sequence ID" value="MBD7944821.1"/>
    <property type="molecule type" value="Genomic_DNA"/>
</dbReference>
<proteinExistence type="predicted"/>
<gene>
    <name evidence="1" type="ORF">H9650_11910</name>
</gene>
<dbReference type="Proteomes" id="UP000640786">
    <property type="component" value="Unassembled WGS sequence"/>
</dbReference>
<comment type="caution">
    <text evidence="1">The sequence shown here is derived from an EMBL/GenBank/DDBJ whole genome shotgun (WGS) entry which is preliminary data.</text>
</comment>
<organism evidence="1 2">
    <name type="scientific">Psychrobacillus faecigallinarum</name>
    <dbReference type="NCBI Taxonomy" id="2762235"/>
    <lineage>
        <taxon>Bacteria</taxon>
        <taxon>Bacillati</taxon>
        <taxon>Bacillota</taxon>
        <taxon>Bacilli</taxon>
        <taxon>Bacillales</taxon>
        <taxon>Bacillaceae</taxon>
        <taxon>Psychrobacillus</taxon>
    </lineage>
</organism>
<dbReference type="RefSeq" id="WP_191697323.1">
    <property type="nucleotide sequence ID" value="NZ_JACSQO010000005.1"/>
</dbReference>
<reference evidence="1 2" key="1">
    <citation type="submission" date="2020-08" db="EMBL/GenBank/DDBJ databases">
        <title>A Genomic Blueprint of the Chicken Gut Microbiome.</title>
        <authorList>
            <person name="Gilroy R."/>
            <person name="Ravi A."/>
            <person name="Getino M."/>
            <person name="Pursley I."/>
            <person name="Horton D.L."/>
            <person name="Alikhan N.-F."/>
            <person name="Baker D."/>
            <person name="Gharbi K."/>
            <person name="Hall N."/>
            <person name="Watson M."/>
            <person name="Adriaenssens E.M."/>
            <person name="Foster-Nyarko E."/>
            <person name="Jarju S."/>
            <person name="Secka A."/>
            <person name="Antonio M."/>
            <person name="Oren A."/>
            <person name="Chaudhuri R."/>
            <person name="La Ragione R.M."/>
            <person name="Hildebrand F."/>
            <person name="Pallen M.J."/>
        </authorList>
    </citation>
    <scope>NUCLEOTIDE SEQUENCE [LARGE SCALE GENOMIC DNA]</scope>
    <source>
        <strain evidence="1 2">Sa2BUA9</strain>
    </source>
</reference>
<evidence type="ECO:0000313" key="2">
    <source>
        <dbReference type="Proteomes" id="UP000640786"/>
    </source>
</evidence>
<keyword evidence="2" id="KW-1185">Reference proteome</keyword>
<sequence length="170" mass="19948">MVNINDRTVYINNRIDFWACDCTKEPEYMYSVDGEYGTTLSDFWKNYNCFPIKVIHNFVREVDDLDNDDKRLRYRIDEVHSIDELDIILDDVGWKLTLDDFFITNSSKEIRFKIQDRDELKGKVSVQYPIFELGPSDTLTEVISHGYSFLVGTNDISLSTKEQLKKVILP</sequence>
<protein>
    <submittedName>
        <fullName evidence="1">Uncharacterized protein</fullName>
    </submittedName>
</protein>
<evidence type="ECO:0000313" key="1">
    <source>
        <dbReference type="EMBL" id="MBD7944821.1"/>
    </source>
</evidence>
<accession>A0ABR8RAJ4</accession>
<name>A0ABR8RAJ4_9BACI</name>